<dbReference type="Pfam" id="PF03606">
    <property type="entry name" value="DcuC"/>
    <property type="match status" value="1"/>
</dbReference>
<evidence type="ECO:0000313" key="8">
    <source>
        <dbReference type="EMBL" id="MDB2002259.1"/>
    </source>
</evidence>
<gene>
    <name evidence="7" type="ORF">K5I21_05415</name>
    <name evidence="8" type="ORF">PM006_18840</name>
</gene>
<feature type="transmembrane region" description="Helical" evidence="6">
    <location>
        <begin position="353"/>
        <end position="373"/>
    </location>
</feature>
<reference evidence="8" key="2">
    <citation type="submission" date="2023-01" db="EMBL/GenBank/DDBJ databases">
        <title>Human gut microbiome strain richness.</title>
        <authorList>
            <person name="Chen-Liaw A."/>
        </authorList>
    </citation>
    <scope>NUCLEOTIDE SEQUENCE</scope>
    <source>
        <strain evidence="8">B1_m1001713B170214d0_201011</strain>
    </source>
</reference>
<evidence type="ECO:0000256" key="5">
    <source>
        <dbReference type="ARBA" id="ARBA00023136"/>
    </source>
</evidence>
<feature type="transmembrane region" description="Helical" evidence="6">
    <location>
        <begin position="265"/>
        <end position="285"/>
    </location>
</feature>
<dbReference type="InterPro" id="IPR051679">
    <property type="entry name" value="DASS-Related_Transporters"/>
</dbReference>
<keyword evidence="3 6" id="KW-0812">Transmembrane</keyword>
<protein>
    <submittedName>
        <fullName evidence="7">YfcC family protein</fullName>
    </submittedName>
</protein>
<keyword evidence="4 6" id="KW-1133">Transmembrane helix</keyword>
<feature type="transmembrane region" description="Helical" evidence="6">
    <location>
        <begin position="20"/>
        <end position="37"/>
    </location>
</feature>
<sequence length="470" mass="51561">MNEVTEKKKWFERVKMPHTYVILITILVIMTVLTHIIPAGQYQRVEDPVSGKMIVVPGSFEFVDIKAPGFFDIFLSLQRGYVDAANIMFLIIFAYGFVYMLVKNGTMDAALGTLVRLVGKKVQLMIPITMIVLGALSSTLGIFEEVYGLFPVFVGISVALGYDIVVGGAIVCLGVIIGYASGTFNPYTIGIAQDVAGVEMFSGLGLRVVILVVFELAAILYIMNYARKVKADPTKSIMYGVESEFVQRKSLDELTGAKMNTRQKICLLIFFATLGSLLYGTTQLGWYIDEIAAMFLMMMIFAGIASGYSATDICKTFIESTKAMVSSMLIVGFTRGILIVMKDGMISDTIVYYLVSLLSGASKYVSAYGMLFLQNIIKFFITGSSSQATITMPIMAPTAELIGLSKQIAVLAYQFGNGFADMFWPTSCALYCGLMGVPLNKWYKFITPFFGIVLVLEVIFMTIAVAIGYC</sequence>
<dbReference type="AlphaFoldDB" id="A0AAW5F1L2"/>
<comment type="subcellular location">
    <subcellularLocation>
        <location evidence="1">Cell membrane</location>
        <topology evidence="1">Multi-pass membrane protein</topology>
    </subcellularLocation>
</comment>
<keyword evidence="5 6" id="KW-0472">Membrane</keyword>
<name>A0AAW5F1L2_CLOSY</name>
<evidence type="ECO:0000256" key="2">
    <source>
        <dbReference type="ARBA" id="ARBA00022475"/>
    </source>
</evidence>
<comment type="caution">
    <text evidence="7">The sequence shown here is derived from an EMBL/GenBank/DDBJ whole genome shotgun (WGS) entry which is preliminary data.</text>
</comment>
<evidence type="ECO:0000313" key="7">
    <source>
        <dbReference type="EMBL" id="MCK0085314.1"/>
    </source>
</evidence>
<dbReference type="PANTHER" id="PTHR43652">
    <property type="entry name" value="BASIC AMINO ACID ANTIPORTER YFCC-RELATED"/>
    <property type="match status" value="1"/>
</dbReference>
<feature type="transmembrane region" description="Helical" evidence="6">
    <location>
        <begin position="422"/>
        <end position="439"/>
    </location>
</feature>
<feature type="transmembrane region" description="Helical" evidence="6">
    <location>
        <begin position="446"/>
        <end position="469"/>
    </location>
</feature>
<evidence type="ECO:0000256" key="1">
    <source>
        <dbReference type="ARBA" id="ARBA00004651"/>
    </source>
</evidence>
<reference evidence="7" key="1">
    <citation type="journal article" date="2022" name="Cell Host Microbe">
        <title>Colonization of the live biotherapeutic product VE303 and modulation of the microbiota and metabolites in healthy volunteers.</title>
        <authorList>
            <person name="Dsouza M."/>
            <person name="Menon R."/>
            <person name="Crossette E."/>
            <person name="Bhattarai S.K."/>
            <person name="Schneider J."/>
            <person name="Kim Y.G."/>
            <person name="Reddy S."/>
            <person name="Caballero S."/>
            <person name="Felix C."/>
            <person name="Cornacchione L."/>
            <person name="Hendrickson J."/>
            <person name="Watson A.R."/>
            <person name="Minot S.S."/>
            <person name="Greenfield N."/>
            <person name="Schopf L."/>
            <person name="Szabady R."/>
            <person name="Patarroyo J."/>
            <person name="Smith W."/>
            <person name="Harrison P."/>
            <person name="Kuijper E.J."/>
            <person name="Kelly C.P."/>
            <person name="Olle B."/>
            <person name="Bobilev D."/>
            <person name="Silber J.L."/>
            <person name="Bucci V."/>
            <person name="Roberts B."/>
            <person name="Faith J."/>
            <person name="Norman J.M."/>
        </authorList>
    </citation>
    <scope>NUCLEOTIDE SEQUENCE</scope>
    <source>
        <strain evidence="7">VE303-04</strain>
    </source>
</reference>
<accession>A0AAW5F1L2</accession>
<feature type="transmembrane region" description="Helical" evidence="6">
    <location>
        <begin position="150"/>
        <end position="180"/>
    </location>
</feature>
<keyword evidence="2" id="KW-1003">Cell membrane</keyword>
<dbReference type="EMBL" id="JAINVB010000001">
    <property type="protein sequence ID" value="MCK0085314.1"/>
    <property type="molecule type" value="Genomic_DNA"/>
</dbReference>
<feature type="transmembrane region" description="Helical" evidence="6">
    <location>
        <begin position="291"/>
        <end position="311"/>
    </location>
</feature>
<dbReference type="Proteomes" id="UP001203136">
    <property type="component" value="Unassembled WGS sequence"/>
</dbReference>
<feature type="transmembrane region" description="Helical" evidence="6">
    <location>
        <begin position="84"/>
        <end position="102"/>
    </location>
</feature>
<evidence type="ECO:0000313" key="9">
    <source>
        <dbReference type="Proteomes" id="UP001203136"/>
    </source>
</evidence>
<feature type="transmembrane region" description="Helical" evidence="6">
    <location>
        <begin position="200"/>
        <end position="222"/>
    </location>
</feature>
<dbReference type="GeneID" id="57966949"/>
<evidence type="ECO:0000256" key="6">
    <source>
        <dbReference type="SAM" id="Phobius"/>
    </source>
</evidence>
<dbReference type="PANTHER" id="PTHR43652:SF6">
    <property type="entry name" value="ARGININE REPRESSOR"/>
    <property type="match status" value="1"/>
</dbReference>
<organism evidence="7 9">
    <name type="scientific">Clostridium symbiosum</name>
    <name type="common">Bacteroides symbiosus</name>
    <dbReference type="NCBI Taxonomy" id="1512"/>
    <lineage>
        <taxon>Bacteria</taxon>
        <taxon>Bacillati</taxon>
        <taxon>Bacillota</taxon>
        <taxon>Clostridia</taxon>
        <taxon>Lachnospirales</taxon>
        <taxon>Lachnospiraceae</taxon>
        <taxon>Otoolea</taxon>
    </lineage>
</organism>
<dbReference type="Proteomes" id="UP001300871">
    <property type="component" value="Unassembled WGS sequence"/>
</dbReference>
<proteinExistence type="predicted"/>
<dbReference type="EMBL" id="JAQLGM010000065">
    <property type="protein sequence ID" value="MDB2002259.1"/>
    <property type="molecule type" value="Genomic_DNA"/>
</dbReference>
<dbReference type="RefSeq" id="WP_003504529.1">
    <property type="nucleotide sequence ID" value="NZ_BAABZD010000001.1"/>
</dbReference>
<dbReference type="InterPro" id="IPR018385">
    <property type="entry name" value="C4_dicarb_anaerob_car-like"/>
</dbReference>
<evidence type="ECO:0000256" key="3">
    <source>
        <dbReference type="ARBA" id="ARBA00022692"/>
    </source>
</evidence>
<feature type="transmembrane region" description="Helical" evidence="6">
    <location>
        <begin position="122"/>
        <end position="143"/>
    </location>
</feature>
<feature type="transmembrane region" description="Helical" evidence="6">
    <location>
        <begin position="323"/>
        <end position="341"/>
    </location>
</feature>
<dbReference type="GO" id="GO:0005886">
    <property type="term" value="C:plasma membrane"/>
    <property type="evidence" value="ECO:0007669"/>
    <property type="project" value="UniProtKB-SubCell"/>
</dbReference>
<evidence type="ECO:0000256" key="4">
    <source>
        <dbReference type="ARBA" id="ARBA00022989"/>
    </source>
</evidence>